<evidence type="ECO:0000313" key="13">
    <source>
        <dbReference type="EMBL" id="KQC31797.1"/>
    </source>
</evidence>
<organism evidence="13 14">
    <name type="scientific">Flagellimonas eckloniae</name>
    <dbReference type="NCBI Taxonomy" id="346185"/>
    <lineage>
        <taxon>Bacteria</taxon>
        <taxon>Pseudomonadati</taxon>
        <taxon>Bacteroidota</taxon>
        <taxon>Flavobacteriia</taxon>
        <taxon>Flavobacteriales</taxon>
        <taxon>Flavobacteriaceae</taxon>
        <taxon>Flagellimonas</taxon>
    </lineage>
</organism>
<dbReference type="InterPro" id="IPR039426">
    <property type="entry name" value="TonB-dep_rcpt-like"/>
</dbReference>
<dbReference type="AlphaFoldDB" id="A0A0Q1DSL2"/>
<dbReference type="Gene3D" id="2.60.40.1120">
    <property type="entry name" value="Carboxypeptidase-like, regulatory domain"/>
    <property type="match status" value="1"/>
</dbReference>
<sequence>MVLKKNVAENVEDSKEKEQQEIRGSVKDEGGNPLPGTNILVKGTTNGTQVDFDGNFILEVADNNAILVVSYLGFKTAEISVNGQTVIDIILVEDAARLEDVVVVGSRNPNRTATETTVPVDVIDVETIANQGPQVSVTQILNYVAPSFTSQSQTVSDGTDHIDPASLRGLGPDQVLVLINGKRRHTTALINVNGTVGAGSVGTDMNSIPAAAIQRIEVLRDGAAAQYGSDAIAGVINIVLKKSTGKLDLSLTTGANFSENSNQFDGGSDGEKFQLDANYGLPIGDNGYINFTGSLSTREPALRNKDYAGDIFQGFHGAERVFAAGGGVVADMTLQDYANAAQGISYLDQTVKDEIAGLNLNDATDVDTFRGLLGFDADEDELAARGLTREDFRFKVGTSRLREGKFFANMSIPVSETTEIYGFGGISYRQGLASGFYRRPAQGDGRANTPAFPNGFLPNIGTDILDQSLAIGIRGKVNEWDVDFSNTYGRNTFDITVGNSSNGTLGVATPRSFDAGGLGFSQNTTNLDFNRFYEDIFEGFNAAFGAEYKVEKYEIIAGEESSYTSYDINGNPVTSVTPDDQLVVNNFTGAPLGGGAQVFRGYDPGNATEKFRNNISLYADFEADFTKNWLLSLAGRYENYSDFGSTFNYKLATRIKLSENLALRAASSSGFRAPSLHQQFFSRTSTVFVDNVPFEQGTFTNDSRAASLIGIDKLREETSNSFSAGLTAKFGDFTITVDGYLINIDDRIVYSGSFGNGGDPELTGIFESAGATSARFFVNAIDTKSSGLDIVLSHKANLGDVILKNDFAATFNKTEVENIFVPELIENAGLSGSFFDGQEEAFLTLAQPRTKLNLTNLISYNSWDFMLRNVYFGEVTDPDDFNGDARVEGTTVSDDAIYAGKLVTDLTVTKTFTENLSLTVGANNLLDVYPDENREGGTSGNQFVYSRRTSQFGYSGRYLFARLRFSL</sequence>
<evidence type="ECO:0000256" key="2">
    <source>
        <dbReference type="ARBA" id="ARBA00022448"/>
    </source>
</evidence>
<dbReference type="PANTHER" id="PTHR47234">
    <property type="match status" value="1"/>
</dbReference>
<dbReference type="PANTHER" id="PTHR47234:SF3">
    <property type="entry name" value="SECRETIN_TONB SHORT N-TERMINAL DOMAIN-CONTAINING PROTEIN"/>
    <property type="match status" value="1"/>
</dbReference>
<evidence type="ECO:0000256" key="9">
    <source>
        <dbReference type="RuleBase" id="RU003357"/>
    </source>
</evidence>
<gene>
    <name evidence="13" type="ORF">AAY42_15580</name>
</gene>
<name>A0A0Q1DSL2_9FLAO</name>
<evidence type="ECO:0000259" key="12">
    <source>
        <dbReference type="Pfam" id="PF07715"/>
    </source>
</evidence>
<dbReference type="Proteomes" id="UP000050827">
    <property type="component" value="Unassembled WGS sequence"/>
</dbReference>
<keyword evidence="4 8" id="KW-0812">Transmembrane</keyword>
<dbReference type="Pfam" id="PF00593">
    <property type="entry name" value="TonB_dep_Rec_b-barrel"/>
    <property type="match status" value="1"/>
</dbReference>
<comment type="similarity">
    <text evidence="8 9">Belongs to the TonB-dependent receptor family.</text>
</comment>
<dbReference type="GO" id="GO:0009279">
    <property type="term" value="C:cell outer membrane"/>
    <property type="evidence" value="ECO:0007669"/>
    <property type="project" value="UniProtKB-SubCell"/>
</dbReference>
<dbReference type="InterPro" id="IPR000531">
    <property type="entry name" value="Beta-barrel_TonB"/>
</dbReference>
<comment type="subcellular location">
    <subcellularLocation>
        <location evidence="1 8">Cell outer membrane</location>
        <topology evidence="1 8">Multi-pass membrane protein</topology>
    </subcellularLocation>
</comment>
<evidence type="ECO:0000256" key="5">
    <source>
        <dbReference type="ARBA" id="ARBA00023077"/>
    </source>
</evidence>
<dbReference type="Pfam" id="PF07715">
    <property type="entry name" value="Plug"/>
    <property type="match status" value="1"/>
</dbReference>
<accession>A0A0Q1DSL2</accession>
<feature type="domain" description="TonB-dependent receptor plug" evidence="12">
    <location>
        <begin position="114"/>
        <end position="235"/>
    </location>
</feature>
<feature type="region of interest" description="Disordered" evidence="10">
    <location>
        <begin position="1"/>
        <end position="35"/>
    </location>
</feature>
<dbReference type="InterPro" id="IPR008969">
    <property type="entry name" value="CarboxyPept-like_regulatory"/>
</dbReference>
<dbReference type="STRING" id="346185.AAY42_15580"/>
<dbReference type="Gene3D" id="2.170.130.10">
    <property type="entry name" value="TonB-dependent receptor, plug domain"/>
    <property type="match status" value="1"/>
</dbReference>
<keyword evidence="6 8" id="KW-0472">Membrane</keyword>
<evidence type="ECO:0000256" key="7">
    <source>
        <dbReference type="ARBA" id="ARBA00023237"/>
    </source>
</evidence>
<evidence type="ECO:0000256" key="10">
    <source>
        <dbReference type="SAM" id="MobiDB-lite"/>
    </source>
</evidence>
<dbReference type="EMBL" id="LCTZ01000002">
    <property type="protein sequence ID" value="KQC31797.1"/>
    <property type="molecule type" value="Genomic_DNA"/>
</dbReference>
<dbReference type="Gene3D" id="2.40.170.20">
    <property type="entry name" value="TonB-dependent receptor, beta-barrel domain"/>
    <property type="match status" value="1"/>
</dbReference>
<keyword evidence="2 8" id="KW-0813">Transport</keyword>
<evidence type="ECO:0000256" key="1">
    <source>
        <dbReference type="ARBA" id="ARBA00004571"/>
    </source>
</evidence>
<keyword evidence="7 8" id="KW-0998">Cell outer membrane</keyword>
<protein>
    <recommendedName>
        <fullName evidence="15">TonB-dependent receptor</fullName>
    </recommendedName>
</protein>
<evidence type="ECO:0000256" key="4">
    <source>
        <dbReference type="ARBA" id="ARBA00022692"/>
    </source>
</evidence>
<evidence type="ECO:0000259" key="11">
    <source>
        <dbReference type="Pfam" id="PF00593"/>
    </source>
</evidence>
<keyword evidence="3 8" id="KW-1134">Transmembrane beta strand</keyword>
<dbReference type="SUPFAM" id="SSF56935">
    <property type="entry name" value="Porins"/>
    <property type="match status" value="1"/>
</dbReference>
<dbReference type="InterPro" id="IPR012910">
    <property type="entry name" value="Plug_dom"/>
</dbReference>
<dbReference type="InterPro" id="IPR037066">
    <property type="entry name" value="Plug_dom_sf"/>
</dbReference>
<dbReference type="SUPFAM" id="SSF49464">
    <property type="entry name" value="Carboxypeptidase regulatory domain-like"/>
    <property type="match status" value="1"/>
</dbReference>
<comment type="caution">
    <text evidence="13">The sequence shown here is derived from an EMBL/GenBank/DDBJ whole genome shotgun (WGS) entry which is preliminary data.</text>
</comment>
<dbReference type="PATRIC" id="fig|1547436.3.peg.3213"/>
<keyword evidence="14" id="KW-1185">Reference proteome</keyword>
<evidence type="ECO:0000256" key="8">
    <source>
        <dbReference type="PROSITE-ProRule" id="PRU01360"/>
    </source>
</evidence>
<evidence type="ECO:0000256" key="6">
    <source>
        <dbReference type="ARBA" id="ARBA00023136"/>
    </source>
</evidence>
<keyword evidence="5 9" id="KW-0798">TonB box</keyword>
<evidence type="ECO:0008006" key="15">
    <source>
        <dbReference type="Google" id="ProtNLM"/>
    </source>
</evidence>
<feature type="compositionally biased region" description="Basic and acidic residues" evidence="10">
    <location>
        <begin position="12"/>
        <end position="30"/>
    </location>
</feature>
<evidence type="ECO:0000313" key="14">
    <source>
        <dbReference type="Proteomes" id="UP000050827"/>
    </source>
</evidence>
<feature type="domain" description="TonB-dependent receptor-like beta-barrel" evidence="11">
    <location>
        <begin position="422"/>
        <end position="925"/>
    </location>
</feature>
<dbReference type="Pfam" id="PF13715">
    <property type="entry name" value="CarbopepD_reg_2"/>
    <property type="match status" value="1"/>
</dbReference>
<proteinExistence type="inferred from homology"/>
<reference evidence="13 14" key="1">
    <citation type="submission" date="2015-04" db="EMBL/GenBank/DDBJ databases">
        <title>Complete genome of flavobacterium.</title>
        <authorList>
            <person name="Kwon Y.M."/>
            <person name="Kim S.-J."/>
        </authorList>
    </citation>
    <scope>NUCLEOTIDE SEQUENCE [LARGE SCALE GENOMIC DNA]</scope>
    <source>
        <strain evidence="13 14">DK169</strain>
    </source>
</reference>
<evidence type="ECO:0000256" key="3">
    <source>
        <dbReference type="ARBA" id="ARBA00022452"/>
    </source>
</evidence>
<dbReference type="InterPro" id="IPR036942">
    <property type="entry name" value="Beta-barrel_TonB_sf"/>
</dbReference>
<dbReference type="PROSITE" id="PS52016">
    <property type="entry name" value="TONB_DEPENDENT_REC_3"/>
    <property type="match status" value="1"/>
</dbReference>